<reference evidence="3 4" key="1">
    <citation type="submission" date="2021-02" db="EMBL/GenBank/DDBJ databases">
        <title>Porcisia hertigi Genome sequencing and assembly.</title>
        <authorList>
            <person name="Almutairi H."/>
            <person name="Gatherer D."/>
        </authorList>
    </citation>
    <scope>NUCLEOTIDE SEQUENCE [LARGE SCALE GENOMIC DNA]</scope>
    <source>
        <strain evidence="3 4">C119</strain>
    </source>
</reference>
<evidence type="ECO:0000313" key="4">
    <source>
        <dbReference type="Proteomes" id="UP000674318"/>
    </source>
</evidence>
<gene>
    <name evidence="3" type="ORF">JKF63_04534</name>
</gene>
<feature type="coiled-coil region" evidence="1">
    <location>
        <begin position="628"/>
        <end position="687"/>
    </location>
</feature>
<dbReference type="AlphaFoldDB" id="A0A836HMY5"/>
<keyword evidence="1" id="KW-0175">Coiled coil</keyword>
<feature type="coiled-coil region" evidence="1">
    <location>
        <begin position="265"/>
        <end position="292"/>
    </location>
</feature>
<comment type="caution">
    <text evidence="3">The sequence shown here is derived from an EMBL/GenBank/DDBJ whole genome shotgun (WGS) entry which is preliminary data.</text>
</comment>
<evidence type="ECO:0000313" key="3">
    <source>
        <dbReference type="EMBL" id="KAG5502767.1"/>
    </source>
</evidence>
<dbReference type="Proteomes" id="UP000674318">
    <property type="component" value="Unassembled WGS sequence"/>
</dbReference>
<sequence>MSRVSSNSPPQHGAVAAGALSVTPHATGDEAASYTSTVVQLPPTIPELIRCLEQKHERCAQLTRCLERVHSETRRLMAASTGASADDRYQALLTAAAVGAAQASSSPSGESAAALPPAPLSCAFPVRSAGATSSVPAVVVARGVVATAATESGASVTRAAGDSAVRGRTLVGKVVAATCATSPASAAVRAVVVTGEPSAMTLSAPPSAKAVEASAPTTATPSTAGSTALSAEDAAELRLRVVALEATQELLTCTRSELSAAHSTLDVERERLREALADLAELRREVLAEKAKASSPSLPQGDDAAVSVAHRIADMQARLAEREAEARAAGLRHEGAVYALTQLQEKLASITQENAFLKETNTHLEGQLQRLLMGAMETTATSAPSSTASAAATAGLTTREAYQKDALEKQISDLHAITDKLARDEKKQALRCAKAEAVVQALERENAELKASVLHYRRQVSESEMVLEHAVSRKEEDARIHQLERDANRLRSALRERTDQYQSEKADWEQQRITLSRRLRVHESATKQLLRRMLTHQVREVMSQQCVHAAAQRYQRHDSQGSAAVLDSSDGVPKAPVPTTTAASSSRVSPPSRDPTVGVVGLPLVASLPSSTPETGVAADTVTLVDRERQLEELKQTFERRVALVEAQYRAEAQQLLALNKELRHALAVSQEELSQKTRLLEAAQRRSSTFTAMPLSSFPARQPATTSLERSSLSGTQRDTATAWACRNDSEDGPAAVSLDDLDSSDALVSTHISILAPPRQITDIERRYNPEKMSTWEAVQVENEALLDRLTTMQEEKWKLTTAIEDLQRQCGALKGELRRNASTMNHLLAAGVVSPAAVARGSEEGQLRALQCLLQETLHAKIELEERLQEATRHLK</sequence>
<proteinExistence type="predicted"/>
<evidence type="ECO:0000256" key="1">
    <source>
        <dbReference type="SAM" id="Coils"/>
    </source>
</evidence>
<dbReference type="OrthoDB" id="267154at2759"/>
<feature type="coiled-coil region" evidence="1">
    <location>
        <begin position="850"/>
        <end position="877"/>
    </location>
</feature>
<dbReference type="KEGG" id="phet:94290595"/>
<keyword evidence="4" id="KW-1185">Reference proteome</keyword>
<protein>
    <submittedName>
        <fullName evidence="3">Uncharacterized protein</fullName>
    </submittedName>
</protein>
<feature type="region of interest" description="Disordered" evidence="2">
    <location>
        <begin position="558"/>
        <end position="594"/>
    </location>
</feature>
<dbReference type="EMBL" id="JAFJZO010000025">
    <property type="protein sequence ID" value="KAG5502767.1"/>
    <property type="molecule type" value="Genomic_DNA"/>
</dbReference>
<feature type="coiled-coil region" evidence="1">
    <location>
        <begin position="432"/>
        <end position="511"/>
    </location>
</feature>
<feature type="compositionally biased region" description="Low complexity" evidence="2">
    <location>
        <begin position="577"/>
        <end position="594"/>
    </location>
</feature>
<dbReference type="RefSeq" id="XP_067756539.1">
    <property type="nucleotide sequence ID" value="XM_067900518.1"/>
</dbReference>
<dbReference type="GeneID" id="94290595"/>
<name>A0A836HMY5_9TRYP</name>
<accession>A0A836HMY5</accession>
<organism evidence="3 4">
    <name type="scientific">Porcisia hertigi</name>
    <dbReference type="NCBI Taxonomy" id="2761500"/>
    <lineage>
        <taxon>Eukaryota</taxon>
        <taxon>Discoba</taxon>
        <taxon>Euglenozoa</taxon>
        <taxon>Kinetoplastea</taxon>
        <taxon>Metakinetoplastina</taxon>
        <taxon>Trypanosomatida</taxon>
        <taxon>Trypanosomatidae</taxon>
        <taxon>Leishmaniinae</taxon>
        <taxon>Porcisia</taxon>
    </lineage>
</organism>
<evidence type="ECO:0000256" key="2">
    <source>
        <dbReference type="SAM" id="MobiDB-lite"/>
    </source>
</evidence>